<reference evidence="1" key="1">
    <citation type="submission" date="2019-10" db="EMBL/GenBank/DDBJ databases">
        <authorList>
            <person name="Nor Muhammad N."/>
        </authorList>
    </citation>
    <scope>NUCLEOTIDE SEQUENCE</scope>
</reference>
<name>A0A5K1JWG7_9APHY</name>
<proteinExistence type="predicted"/>
<dbReference type="SUPFAM" id="SSF53335">
    <property type="entry name" value="S-adenosyl-L-methionine-dependent methyltransferases"/>
    <property type="match status" value="1"/>
</dbReference>
<sequence length="416" mass="44908">MGVPAAVAPSVRLPPIRQIHEQPIEVLANEVEYLHRIYNPPVRGARRVDRKAFKDVLPPGAHVDENTLLLETLRTDEFERAYAVRWLTALVSRASLPLPSSPEEPSDDGEDKVDALVRAATSLIAICAGTTAARTLTRRYAFYAPSLRTDVEVSLTDVPISTDSEHYPSVGTQTWGSACVLAEMLVEEPDRFGLCPRGPEAEPEPEPEVRILELGAGTGLVSLAAAKLLSVRGARATVVASDYHPAVLGNLAQNIRANFPPGAGAGAGGLSLSAHALDWSTYQCHAAACPTLAGREPCGAAAPPFDRPFDVILGADIIYEPSHTMWIRDTVAALLPRTRIAHPVRSWAPQFHLVMPLRPTHASESRMVEEAFPSIVPGGARTELALCVLEKETIVCEAEDARGPEVEYVHYVIGWA</sequence>
<gene>
    <name evidence="1" type="primary">I1R980</name>
</gene>
<dbReference type="AlphaFoldDB" id="A0A5K1JWG7"/>
<accession>A0A5K1JWG7</accession>
<dbReference type="InterPro" id="IPR019410">
    <property type="entry name" value="Methyltransf_16"/>
</dbReference>
<dbReference type="EMBL" id="LR724859">
    <property type="protein sequence ID" value="VWO95478.1"/>
    <property type="molecule type" value="Genomic_DNA"/>
</dbReference>
<protein>
    <submittedName>
        <fullName evidence="1">N/A</fullName>
    </submittedName>
</protein>
<dbReference type="InterPro" id="IPR029063">
    <property type="entry name" value="SAM-dependent_MTases_sf"/>
</dbReference>
<dbReference type="GO" id="GO:0008757">
    <property type="term" value="F:S-adenosylmethionine-dependent methyltransferase activity"/>
    <property type="evidence" value="ECO:0007669"/>
    <property type="project" value="UniProtKB-ARBA"/>
</dbReference>
<dbReference type="Gene3D" id="3.40.50.150">
    <property type="entry name" value="Vaccinia Virus protein VP39"/>
    <property type="match status" value="1"/>
</dbReference>
<evidence type="ECO:0000313" key="1">
    <source>
        <dbReference type="EMBL" id="VWO95478.1"/>
    </source>
</evidence>
<organism evidence="1">
    <name type="scientific">Ganoderma boninense</name>
    <dbReference type="NCBI Taxonomy" id="34458"/>
    <lineage>
        <taxon>Eukaryota</taxon>
        <taxon>Fungi</taxon>
        <taxon>Dikarya</taxon>
        <taxon>Basidiomycota</taxon>
        <taxon>Agaricomycotina</taxon>
        <taxon>Agaricomycetes</taxon>
        <taxon>Polyporales</taxon>
        <taxon>Polyporaceae</taxon>
        <taxon>Ganoderma</taxon>
    </lineage>
</organism>
<dbReference type="Pfam" id="PF10294">
    <property type="entry name" value="Methyltransf_16"/>
    <property type="match status" value="1"/>
</dbReference>
<dbReference type="PANTHER" id="PTHR14614">
    <property type="entry name" value="HEPATOCELLULAR CARCINOMA-ASSOCIATED ANTIGEN"/>
    <property type="match status" value="1"/>
</dbReference>
<dbReference type="PANTHER" id="PTHR14614:SF147">
    <property type="entry name" value="S-ADENOSYLMETHIONINE-DEPENDENT METHYLTRANSFERASE OF THE SEVEN BETA-STRAND FAMILY"/>
    <property type="match status" value="1"/>
</dbReference>